<accession>A0A9P0E2W7</accession>
<dbReference type="OrthoDB" id="10485200at2759"/>
<sequence length="151" mass="18037">MPNDDLHNNCLQEAEENGEINGHPSQKRLLGEIRRDERKLMGQPKDILSDLPSLRKGKEPILEFIKDKKDTIQLDLEKVMEKWKEYFTRLIYDLKVDGRNRGYSRKIWQEGVREAFVARILDWKRRRELGKDRVLWIKQYRKNPHTAPGGR</sequence>
<gene>
    <name evidence="1" type="ORF">NEZAVI_LOCUS1193</name>
</gene>
<evidence type="ECO:0000313" key="2">
    <source>
        <dbReference type="Proteomes" id="UP001152798"/>
    </source>
</evidence>
<protein>
    <submittedName>
        <fullName evidence="1">Uncharacterized protein</fullName>
    </submittedName>
</protein>
<dbReference type="AlphaFoldDB" id="A0A9P0E2W7"/>
<dbReference type="Proteomes" id="UP001152798">
    <property type="component" value="Chromosome 1"/>
</dbReference>
<organism evidence="1 2">
    <name type="scientific">Nezara viridula</name>
    <name type="common">Southern green stink bug</name>
    <name type="synonym">Cimex viridulus</name>
    <dbReference type="NCBI Taxonomy" id="85310"/>
    <lineage>
        <taxon>Eukaryota</taxon>
        <taxon>Metazoa</taxon>
        <taxon>Ecdysozoa</taxon>
        <taxon>Arthropoda</taxon>
        <taxon>Hexapoda</taxon>
        <taxon>Insecta</taxon>
        <taxon>Pterygota</taxon>
        <taxon>Neoptera</taxon>
        <taxon>Paraneoptera</taxon>
        <taxon>Hemiptera</taxon>
        <taxon>Heteroptera</taxon>
        <taxon>Panheteroptera</taxon>
        <taxon>Pentatomomorpha</taxon>
        <taxon>Pentatomoidea</taxon>
        <taxon>Pentatomidae</taxon>
        <taxon>Pentatominae</taxon>
        <taxon>Nezara</taxon>
    </lineage>
</organism>
<proteinExistence type="predicted"/>
<name>A0A9P0E2W7_NEZVI</name>
<keyword evidence="2" id="KW-1185">Reference proteome</keyword>
<dbReference type="EMBL" id="OV725077">
    <property type="protein sequence ID" value="CAH1389900.1"/>
    <property type="molecule type" value="Genomic_DNA"/>
</dbReference>
<reference evidence="1" key="1">
    <citation type="submission" date="2022-01" db="EMBL/GenBank/DDBJ databases">
        <authorList>
            <person name="King R."/>
        </authorList>
    </citation>
    <scope>NUCLEOTIDE SEQUENCE</scope>
</reference>
<evidence type="ECO:0000313" key="1">
    <source>
        <dbReference type="EMBL" id="CAH1389900.1"/>
    </source>
</evidence>